<dbReference type="AlphaFoldDB" id="A0A1T5CM09"/>
<accession>A0A1T5CM09</accession>
<dbReference type="NCBIfam" id="NF035933">
    <property type="entry name" value="ESAT6_1"/>
    <property type="match status" value="1"/>
</dbReference>
<dbReference type="RefSeq" id="WP_244555512.1">
    <property type="nucleotide sequence ID" value="NZ_FUYX01000003.1"/>
</dbReference>
<dbReference type="Proteomes" id="UP000190130">
    <property type="component" value="Unassembled WGS sequence"/>
</dbReference>
<proteinExistence type="predicted"/>
<protein>
    <submittedName>
        <fullName evidence="2">Uncharacterized protein</fullName>
    </submittedName>
</protein>
<reference evidence="2 3" key="1">
    <citation type="submission" date="2017-02" db="EMBL/GenBank/DDBJ databases">
        <authorList>
            <person name="Peterson S.W."/>
        </authorList>
    </citation>
    <scope>NUCLEOTIDE SEQUENCE [LARGE SCALE GENOMIC DNA]</scope>
    <source>
        <strain evidence="2 3">DSM 9653</strain>
    </source>
</reference>
<gene>
    <name evidence="2" type="ORF">SAMN05660750_01505</name>
</gene>
<keyword evidence="1" id="KW-0732">Signal</keyword>
<organism evidence="2 3">
    <name type="scientific">Bosea thiooxidans</name>
    <dbReference type="NCBI Taxonomy" id="53254"/>
    <lineage>
        <taxon>Bacteria</taxon>
        <taxon>Pseudomonadati</taxon>
        <taxon>Pseudomonadota</taxon>
        <taxon>Alphaproteobacteria</taxon>
        <taxon>Hyphomicrobiales</taxon>
        <taxon>Boseaceae</taxon>
        <taxon>Bosea</taxon>
    </lineage>
</organism>
<evidence type="ECO:0000256" key="1">
    <source>
        <dbReference type="SAM" id="SignalP"/>
    </source>
</evidence>
<feature type="chain" id="PRO_5013364036" evidence="1">
    <location>
        <begin position="25"/>
        <end position="130"/>
    </location>
</feature>
<evidence type="ECO:0000313" key="2">
    <source>
        <dbReference type="EMBL" id="SKB60479.1"/>
    </source>
</evidence>
<sequence length="130" mass="13378">MMFYKSLIAASAVVVLTSAAPAWAQTQADQLKVAYQAARNQLGILGYCAEKGHIDGSAVDVQKKLVALIPAPADASGGDAAEAAGRKGTVSAMGMEQNIEAIAKAQNGTPATFCKQIGDMVKQMGAKLPQ</sequence>
<dbReference type="EMBL" id="FUYX01000003">
    <property type="protein sequence ID" value="SKB60479.1"/>
    <property type="molecule type" value="Genomic_DNA"/>
</dbReference>
<name>A0A1T5CM09_9HYPH</name>
<evidence type="ECO:0000313" key="3">
    <source>
        <dbReference type="Proteomes" id="UP000190130"/>
    </source>
</evidence>
<feature type="signal peptide" evidence="1">
    <location>
        <begin position="1"/>
        <end position="24"/>
    </location>
</feature>